<dbReference type="EMBL" id="JAPFFL010000004">
    <property type="protein sequence ID" value="KAJ6730973.1"/>
    <property type="molecule type" value="Genomic_DNA"/>
</dbReference>
<dbReference type="InterPro" id="IPR036291">
    <property type="entry name" value="NAD(P)-bd_dom_sf"/>
</dbReference>
<evidence type="ECO:0000256" key="4">
    <source>
        <dbReference type="SAM" id="MobiDB-lite"/>
    </source>
</evidence>
<proteinExistence type="inferred from homology"/>
<keyword evidence="3" id="KW-0413">Isomerase</keyword>
<feature type="region of interest" description="Disordered" evidence="4">
    <location>
        <begin position="303"/>
        <end position="333"/>
    </location>
</feature>
<evidence type="ECO:0000313" key="6">
    <source>
        <dbReference type="EMBL" id="KAJ6730973.1"/>
    </source>
</evidence>
<keyword evidence="7" id="KW-1185">Reference proteome</keyword>
<comment type="caution">
    <text evidence="6">The sequence shown here is derived from an EMBL/GenBank/DDBJ whole genome shotgun (WGS) entry which is preliminary data.</text>
</comment>
<feature type="compositionally biased region" description="Basic and acidic residues" evidence="4">
    <location>
        <begin position="318"/>
        <end position="333"/>
    </location>
</feature>
<reference evidence="6" key="1">
    <citation type="submission" date="2022-11" db="EMBL/GenBank/DDBJ databases">
        <authorList>
            <person name="Hyden B.L."/>
            <person name="Feng K."/>
            <person name="Yates T."/>
            <person name="Jawdy S."/>
            <person name="Smart L.B."/>
            <person name="Muchero W."/>
        </authorList>
    </citation>
    <scope>NUCLEOTIDE SEQUENCE</scope>
    <source>
        <tissue evidence="6">Shoot tip</tissue>
    </source>
</reference>
<name>A0A9Q0UJG9_SALVM</name>
<protein>
    <recommendedName>
        <fullName evidence="5">NAD-dependent epimerase/dehydratase domain-containing protein</fullName>
    </recommendedName>
</protein>
<feature type="compositionally biased region" description="Polar residues" evidence="4">
    <location>
        <begin position="306"/>
        <end position="316"/>
    </location>
</feature>
<evidence type="ECO:0000256" key="1">
    <source>
        <dbReference type="ARBA" id="ARBA00007637"/>
    </source>
</evidence>
<dbReference type="SUPFAM" id="SSF51735">
    <property type="entry name" value="NAD(P)-binding Rossmann-fold domains"/>
    <property type="match status" value="1"/>
</dbReference>
<sequence length="366" mass="41047">MEIYQVKIPARFPLRAGYFPTKSNKTSTFLPRVAAFTTSSHSLTDKSEPESQNRMFILGMGFFGQFFAQSLKKEGWVVTGTCTSKTKKKQLEEKGFHVYLLDANQPELSTLNAMKCYTHLLVTIPPVGGVGDPMLQHGELLRKYAVGWKSSMALLLVINRYRYFVFLSGVYGHYGGAWVDEDYPTSPTSELAKLRLDAEEGWLNLGQGLGFSTQVFRLGGIYGPGRSAVDTIIKQEPPSEGQKMRKSRQYTARVHVEDICQALKASIYTPSSRGIYNIVDDDPAPREEVFTYAEDLIKKKWPGRTKCSSNSASAASPTKKDDSRGDKRVSNMRMKRELGVRLLHPSYRSGLLSIIDQMENPFHCSP</sequence>
<dbReference type="InterPro" id="IPR001509">
    <property type="entry name" value="Epimerase_deHydtase"/>
</dbReference>
<evidence type="ECO:0000259" key="5">
    <source>
        <dbReference type="Pfam" id="PF01370"/>
    </source>
</evidence>
<dbReference type="CDD" id="cd05266">
    <property type="entry name" value="SDR_a4"/>
    <property type="match status" value="1"/>
</dbReference>
<accession>A0A9Q0UJG9</accession>
<dbReference type="GO" id="GO:0016853">
    <property type="term" value="F:isomerase activity"/>
    <property type="evidence" value="ECO:0007669"/>
    <property type="project" value="UniProtKB-KW"/>
</dbReference>
<dbReference type="Gene3D" id="3.40.50.720">
    <property type="entry name" value="NAD(P)-binding Rossmann-like Domain"/>
    <property type="match status" value="1"/>
</dbReference>
<dbReference type="Proteomes" id="UP001151529">
    <property type="component" value="Chromosome 2"/>
</dbReference>
<feature type="domain" description="NAD-dependent epimerase/dehydratase" evidence="5">
    <location>
        <begin position="57"/>
        <end position="278"/>
    </location>
</feature>
<comment type="similarity">
    <text evidence="1">Belongs to the NAD(P)-dependent epimerase/dehydratase family.</text>
</comment>
<dbReference type="AlphaFoldDB" id="A0A9Q0UJG9"/>
<dbReference type="Pfam" id="PF01370">
    <property type="entry name" value="Epimerase"/>
    <property type="match status" value="1"/>
</dbReference>
<gene>
    <name evidence="6" type="ORF">OIU85_021722</name>
</gene>
<dbReference type="OrthoDB" id="5824at2759"/>
<evidence type="ECO:0000256" key="2">
    <source>
        <dbReference type="ARBA" id="ARBA00023027"/>
    </source>
</evidence>
<organism evidence="6 7">
    <name type="scientific">Salix viminalis</name>
    <name type="common">Common osier</name>
    <name type="synonym">Basket willow</name>
    <dbReference type="NCBI Taxonomy" id="40686"/>
    <lineage>
        <taxon>Eukaryota</taxon>
        <taxon>Viridiplantae</taxon>
        <taxon>Streptophyta</taxon>
        <taxon>Embryophyta</taxon>
        <taxon>Tracheophyta</taxon>
        <taxon>Spermatophyta</taxon>
        <taxon>Magnoliopsida</taxon>
        <taxon>eudicotyledons</taxon>
        <taxon>Gunneridae</taxon>
        <taxon>Pentapetalae</taxon>
        <taxon>rosids</taxon>
        <taxon>fabids</taxon>
        <taxon>Malpighiales</taxon>
        <taxon>Salicaceae</taxon>
        <taxon>Saliceae</taxon>
        <taxon>Salix</taxon>
    </lineage>
</organism>
<reference evidence="6" key="2">
    <citation type="journal article" date="2023" name="Int. J. Mol. Sci.">
        <title>De Novo Assembly and Annotation of 11 Diverse Shrub Willow (Salix) Genomes Reveals Novel Gene Organization in Sex-Linked Regions.</title>
        <authorList>
            <person name="Hyden B."/>
            <person name="Feng K."/>
            <person name="Yates T.B."/>
            <person name="Jawdy S."/>
            <person name="Cereghino C."/>
            <person name="Smart L.B."/>
            <person name="Muchero W."/>
        </authorList>
    </citation>
    <scope>NUCLEOTIDE SEQUENCE [LARGE SCALE GENOMIC DNA]</scope>
    <source>
        <tissue evidence="6">Shoot tip</tissue>
    </source>
</reference>
<evidence type="ECO:0000256" key="3">
    <source>
        <dbReference type="ARBA" id="ARBA00023235"/>
    </source>
</evidence>
<evidence type="ECO:0000313" key="7">
    <source>
        <dbReference type="Proteomes" id="UP001151529"/>
    </source>
</evidence>
<dbReference type="PANTHER" id="PTHR43574">
    <property type="entry name" value="EPIMERASE-RELATED"/>
    <property type="match status" value="1"/>
</dbReference>
<keyword evidence="2" id="KW-0520">NAD</keyword>